<gene>
    <name evidence="3" type="primary">yraP</name>
    <name evidence="3" type="ORF">RINTU1_23000</name>
</gene>
<dbReference type="RefSeq" id="WP_176488226.1">
    <property type="nucleotide sequence ID" value="NZ_BLXO01000004.1"/>
</dbReference>
<feature type="domain" description="BON" evidence="2">
    <location>
        <begin position="127"/>
        <end position="194"/>
    </location>
</feature>
<dbReference type="Pfam" id="PF04972">
    <property type="entry name" value="BON"/>
    <property type="match status" value="2"/>
</dbReference>
<dbReference type="PROSITE" id="PS51257">
    <property type="entry name" value="PROKAR_LIPOPROTEIN"/>
    <property type="match status" value="1"/>
</dbReference>
<dbReference type="AlphaFoldDB" id="A0A6L2ZP08"/>
<dbReference type="EMBL" id="BLXO01000004">
    <property type="protein sequence ID" value="GFN46607.1"/>
    <property type="molecule type" value="Genomic_DNA"/>
</dbReference>
<dbReference type="InterPro" id="IPR007055">
    <property type="entry name" value="BON_dom"/>
</dbReference>
<evidence type="ECO:0000259" key="2">
    <source>
        <dbReference type="PROSITE" id="PS50914"/>
    </source>
</evidence>
<organism evidence="3 4">
    <name type="scientific">Candidatus Regiella insecticola</name>
    <dbReference type="NCBI Taxonomy" id="138073"/>
    <lineage>
        <taxon>Bacteria</taxon>
        <taxon>Pseudomonadati</taxon>
        <taxon>Pseudomonadota</taxon>
        <taxon>Gammaproteobacteria</taxon>
        <taxon>Enterobacterales</taxon>
        <taxon>Enterobacteriaceae</taxon>
        <taxon>aphid secondary symbionts</taxon>
        <taxon>Candidatus Regiella</taxon>
    </lineage>
</organism>
<dbReference type="PANTHER" id="PTHR34606:SF4">
    <property type="entry name" value="OUTER MEMBRANE LIPOPROTEIN DOLP"/>
    <property type="match status" value="1"/>
</dbReference>
<dbReference type="SMART" id="SM00749">
    <property type="entry name" value="BON"/>
    <property type="match status" value="2"/>
</dbReference>
<dbReference type="InterPro" id="IPR014004">
    <property type="entry name" value="Transpt-assoc_nodulatn_dom_bac"/>
</dbReference>
<proteinExistence type="predicted"/>
<reference evidence="3 4" key="1">
    <citation type="submission" date="2020-06" db="EMBL/GenBank/DDBJ databases">
        <title>The genome sequence of Candidatus Regiella insecticola strain Tut.</title>
        <authorList>
            <person name="Nikoh N."/>
            <person name="Tsuchida T."/>
            <person name="Koga R."/>
            <person name="Oshima K."/>
            <person name="Hattori M."/>
            <person name="Fukatsu T."/>
        </authorList>
    </citation>
    <scope>NUCLEOTIDE SEQUENCE [LARGE SCALE GENOMIC DNA]</scope>
    <source>
        <strain evidence="3 4">Tut</strain>
    </source>
</reference>
<protein>
    <submittedName>
        <fullName evidence="3">Osmotically-inducible protein Y</fullName>
    </submittedName>
</protein>
<dbReference type="PANTHER" id="PTHR34606">
    <property type="entry name" value="BON DOMAIN-CONTAINING PROTEIN"/>
    <property type="match status" value="1"/>
</dbReference>
<name>A0A6L2ZP08_9ENTR</name>
<dbReference type="PROSITE" id="PS50914">
    <property type="entry name" value="BON"/>
    <property type="match status" value="2"/>
</dbReference>
<accession>A0A6L2ZP08</accession>
<dbReference type="InterPro" id="IPR051686">
    <property type="entry name" value="Lipoprotein_DolP"/>
</dbReference>
<sequence>MKIAVFLGALCGVLLLQGCVSAVFVGGVAVATKSAKDPRTLGTQIDDGKLEICITKALNKDPMLKKLKKKARVIATVYQKKVLLTGQVPDRTSSDRAKEIAMSVEGASEIYNEIRQGNIIDLATITNDTWITAKIRSLLLPSDSVKFSNVKFITENSEVFLLGLVTQQEEQAAADIASKVNGVKRVITVFTRVK</sequence>
<evidence type="ECO:0000313" key="4">
    <source>
        <dbReference type="Proteomes" id="UP000504714"/>
    </source>
</evidence>
<keyword evidence="1" id="KW-0732">Signal</keyword>
<evidence type="ECO:0000256" key="1">
    <source>
        <dbReference type="ARBA" id="ARBA00022729"/>
    </source>
</evidence>
<dbReference type="Proteomes" id="UP000504714">
    <property type="component" value="Unassembled WGS sequence"/>
</dbReference>
<dbReference type="NCBIfam" id="NF008247">
    <property type="entry name" value="PRK11023.1"/>
    <property type="match status" value="1"/>
</dbReference>
<evidence type="ECO:0000313" key="3">
    <source>
        <dbReference type="EMBL" id="GFN46607.1"/>
    </source>
</evidence>
<feature type="domain" description="BON" evidence="2">
    <location>
        <begin position="46"/>
        <end position="118"/>
    </location>
</feature>
<comment type="caution">
    <text evidence="3">The sequence shown here is derived from an EMBL/GenBank/DDBJ whole genome shotgun (WGS) entry which is preliminary data.</text>
</comment>